<dbReference type="Pfam" id="PF04578">
    <property type="entry name" value="DUF594"/>
    <property type="match status" value="1"/>
</dbReference>
<dbReference type="InterPro" id="IPR007658">
    <property type="entry name" value="DUF594"/>
</dbReference>
<feature type="transmembrane region" description="Helical" evidence="1">
    <location>
        <begin position="331"/>
        <end position="351"/>
    </location>
</feature>
<evidence type="ECO:0000313" key="3">
    <source>
        <dbReference type="EnsemblPlants" id="TraesCS6B02G106000.1"/>
    </source>
</evidence>
<dbReference type="Gramene" id="TraesCLE_scaffold_087718_01G000200.1">
    <property type="protein sequence ID" value="TraesCLE_scaffold_087718_01G000200.1"/>
    <property type="gene ID" value="TraesCLE_scaffold_087718_01G000200"/>
</dbReference>
<keyword evidence="4" id="KW-1185">Reference proteome</keyword>
<feature type="transmembrane region" description="Helical" evidence="1">
    <location>
        <begin position="363"/>
        <end position="394"/>
    </location>
</feature>
<feature type="transmembrane region" description="Helical" evidence="1">
    <location>
        <begin position="144"/>
        <end position="177"/>
    </location>
</feature>
<keyword evidence="1" id="KW-1133">Transmembrane helix</keyword>
<dbReference type="Gramene" id="TraesROB_scaffold_103106_01G000100.1">
    <property type="protein sequence ID" value="TraesROB_scaffold_103106_01G000100.1"/>
    <property type="gene ID" value="TraesROB_scaffold_103106_01G000100"/>
</dbReference>
<dbReference type="Gramene" id="TraesCS6B03G0255400.1">
    <property type="protein sequence ID" value="TraesCS6B03G0255400.1.CDS"/>
    <property type="gene ID" value="TraesCS6B03G0255400"/>
</dbReference>
<dbReference type="Proteomes" id="UP000019116">
    <property type="component" value="Chromosome 6B"/>
</dbReference>
<accession>A0A3B6PH44</accession>
<feature type="transmembrane region" description="Helical" evidence="1">
    <location>
        <begin position="17"/>
        <end position="36"/>
    </location>
</feature>
<dbReference type="Gramene" id="TraesRN6B0100250900.1">
    <property type="protein sequence ID" value="TraesRN6B0100250900.1"/>
    <property type="gene ID" value="TraesRN6B0100250900"/>
</dbReference>
<feature type="domain" description="DUF4220" evidence="2">
    <location>
        <begin position="51"/>
        <end position="410"/>
    </location>
</feature>
<dbReference type="Gramene" id="TraesWEE_scaffold_097106_01G000100.1">
    <property type="protein sequence ID" value="TraesWEE_scaffold_097106_01G000100.1"/>
    <property type="gene ID" value="TraesWEE_scaffold_097106_01G000100"/>
</dbReference>
<reference evidence="3" key="2">
    <citation type="submission" date="2018-10" db="UniProtKB">
        <authorList>
            <consortium name="EnsemblPlants"/>
        </authorList>
    </citation>
    <scope>IDENTIFICATION</scope>
</reference>
<feature type="transmembrane region" description="Helical" evidence="1">
    <location>
        <begin position="48"/>
        <end position="69"/>
    </location>
</feature>
<evidence type="ECO:0000313" key="4">
    <source>
        <dbReference type="Proteomes" id="UP000019116"/>
    </source>
</evidence>
<organism evidence="3">
    <name type="scientific">Triticum aestivum</name>
    <name type="common">Wheat</name>
    <dbReference type="NCBI Taxonomy" id="4565"/>
    <lineage>
        <taxon>Eukaryota</taxon>
        <taxon>Viridiplantae</taxon>
        <taxon>Streptophyta</taxon>
        <taxon>Embryophyta</taxon>
        <taxon>Tracheophyta</taxon>
        <taxon>Spermatophyta</taxon>
        <taxon>Magnoliopsida</taxon>
        <taxon>Liliopsida</taxon>
        <taxon>Poales</taxon>
        <taxon>Poaceae</taxon>
        <taxon>BOP clade</taxon>
        <taxon>Pooideae</taxon>
        <taxon>Triticodae</taxon>
        <taxon>Triticeae</taxon>
        <taxon>Triticinae</taxon>
        <taxon>Triticum</taxon>
    </lineage>
</organism>
<evidence type="ECO:0000259" key="2">
    <source>
        <dbReference type="Pfam" id="PF13968"/>
    </source>
</evidence>
<sequence>MAGFSPPVPQQDSNWEIRVAVMLSLLLQVLILFLGHVRKRSSSPPARFAIWSSYLLADWVADLALGLILNNMGNIGGNPSQSHSQRISGVKRGPATASADSSGSSPIIFAFWTPFLLVHLGGQDSLTALSIQDNDFWLRNLTGFFFQLISAGVVFFCSVDGNHVIPATLLIFVVGIIKYGERIYSLYSGSVDGVLAEIIGDPYPGPNYEKFMSLYSSKERAGLPVELVVHRPSRVSRPPAPAPVEHARGSMAPKMDPSVEVKAYKFFCIFRQLCFDVKPSYKERMLTKAYFLSSDMTNSPATAFKVIELELNFMYDMVHTKEPIAHSKAGCILRFVASSCLVSSLLIFFFHSDKGGISRVDVAITYALLLGGMALDAAALAMLLVSTWTLVLLGNSRWLGWLARAGRFLRPQQRRRRLAMVAEKLHVREMFHDFFFVRREPVDGPITREVVFDVLKKTARMETPSTYRGEGVLHKLHMEITGILTAATPAWSKKEAEKKFDLLVGSVKREFVESLLIWHIATDLCRHPYQATARTKAVENMRTVSQTLSEYMLYLLIKQPKILLASAGIGLKQYQDTCAEAKRFFETAAAWEPDHAGARRMLLGLSTAWAPSEVKGSRSKSVLFDGVILAKQLRDLGDDLMWEVVASVWGEMLTYAAGKCKGSTHVQQLSRGGELITIVWFLMAHMGFSDEYKKDEQDEEHVPRLIVHN</sequence>
<keyword evidence="1" id="KW-0472">Membrane</keyword>
<dbReference type="OrthoDB" id="769871at2759"/>
<dbReference type="SMR" id="A0A3B6PH44"/>
<proteinExistence type="predicted"/>
<dbReference type="EnsemblPlants" id="TraesCS6B02G106000.1">
    <property type="protein sequence ID" value="TraesCS6B02G106000.1"/>
    <property type="gene ID" value="TraesCS6B02G106000"/>
</dbReference>
<dbReference type="Pfam" id="PF13968">
    <property type="entry name" value="DUF4220"/>
    <property type="match status" value="1"/>
</dbReference>
<dbReference type="Gramene" id="TraesCAD_scaffold_045009_01G000200.1">
    <property type="protein sequence ID" value="TraesCAD_scaffold_045009_01G000200.1"/>
    <property type="gene ID" value="TraesCAD_scaffold_045009_01G000200"/>
</dbReference>
<keyword evidence="1" id="KW-0812">Transmembrane</keyword>
<dbReference type="STRING" id="4565.A0A3B6PH44"/>
<dbReference type="OMA" id="YDMVHTK"/>
<name>A0A3B6PH44_WHEAT</name>
<dbReference type="PANTHER" id="PTHR31325">
    <property type="entry name" value="OS01G0798800 PROTEIN-RELATED"/>
    <property type="match status" value="1"/>
</dbReference>
<dbReference type="InterPro" id="IPR025315">
    <property type="entry name" value="DUF4220"/>
</dbReference>
<dbReference type="AlphaFoldDB" id="A0A3B6PH44"/>
<reference evidence="3" key="1">
    <citation type="submission" date="2018-08" db="EMBL/GenBank/DDBJ databases">
        <authorList>
            <person name="Rossello M."/>
        </authorList>
    </citation>
    <scope>NUCLEOTIDE SEQUENCE [LARGE SCALE GENOMIC DNA]</scope>
    <source>
        <strain evidence="3">cv. Chinese Spring</strain>
    </source>
</reference>
<dbReference type="Gramene" id="TraesCS6B02G106000.1">
    <property type="protein sequence ID" value="TraesCS6B02G106000.1"/>
    <property type="gene ID" value="TraesCS6B02G106000"/>
</dbReference>
<protein>
    <recommendedName>
        <fullName evidence="2">DUF4220 domain-containing protein</fullName>
    </recommendedName>
</protein>
<evidence type="ECO:0000256" key="1">
    <source>
        <dbReference type="SAM" id="Phobius"/>
    </source>
</evidence>